<feature type="coiled-coil region" evidence="1">
    <location>
        <begin position="15"/>
        <end position="42"/>
    </location>
</feature>
<keyword evidence="3" id="KW-1133">Transmembrane helix</keyword>
<keyword evidence="5" id="KW-1185">Reference proteome</keyword>
<comment type="caution">
    <text evidence="4">The sequence shown here is derived from an EMBL/GenBank/DDBJ whole genome shotgun (WGS) entry which is preliminary data.</text>
</comment>
<dbReference type="RefSeq" id="WP_377732448.1">
    <property type="nucleotide sequence ID" value="NZ_JBHSRI010000002.1"/>
</dbReference>
<feature type="transmembrane region" description="Helical" evidence="3">
    <location>
        <begin position="573"/>
        <end position="592"/>
    </location>
</feature>
<evidence type="ECO:0000256" key="2">
    <source>
        <dbReference type="SAM" id="MobiDB-lite"/>
    </source>
</evidence>
<protein>
    <recommendedName>
        <fullName evidence="6">Phage tail tape measure protein domain-containing protein</fullName>
    </recommendedName>
</protein>
<evidence type="ECO:0000313" key="4">
    <source>
        <dbReference type="EMBL" id="MFC6038430.1"/>
    </source>
</evidence>
<dbReference type="Proteomes" id="UP001596170">
    <property type="component" value="Unassembled WGS sequence"/>
</dbReference>
<evidence type="ECO:0000313" key="5">
    <source>
        <dbReference type="Proteomes" id="UP001596170"/>
    </source>
</evidence>
<feature type="region of interest" description="Disordered" evidence="2">
    <location>
        <begin position="1317"/>
        <end position="1337"/>
    </location>
</feature>
<feature type="transmembrane region" description="Helical" evidence="3">
    <location>
        <begin position="646"/>
        <end position="667"/>
    </location>
</feature>
<feature type="transmembrane region" description="Helical" evidence="3">
    <location>
        <begin position="613"/>
        <end position="640"/>
    </location>
</feature>
<proteinExistence type="predicted"/>
<feature type="compositionally biased region" description="Low complexity" evidence="2">
    <location>
        <begin position="1321"/>
        <end position="1333"/>
    </location>
</feature>
<keyword evidence="1" id="KW-0175">Coiled coil</keyword>
<feature type="region of interest" description="Disordered" evidence="2">
    <location>
        <begin position="1377"/>
        <end position="1399"/>
    </location>
</feature>
<name>A0ABW1L487_9BACL</name>
<keyword evidence="3" id="KW-0472">Membrane</keyword>
<keyword evidence="3" id="KW-0812">Transmembrane</keyword>
<accession>A0ABW1L487</accession>
<organism evidence="4 5">
    <name type="scientific">Paenisporosarcina macmurdoensis</name>
    <dbReference type="NCBI Taxonomy" id="212659"/>
    <lineage>
        <taxon>Bacteria</taxon>
        <taxon>Bacillati</taxon>
        <taxon>Bacillota</taxon>
        <taxon>Bacilli</taxon>
        <taxon>Bacillales</taxon>
        <taxon>Caryophanaceae</taxon>
        <taxon>Paenisporosarcina</taxon>
    </lineage>
</organism>
<gene>
    <name evidence="4" type="ORF">ACFPYN_03075</name>
</gene>
<evidence type="ECO:0000256" key="3">
    <source>
        <dbReference type="SAM" id="Phobius"/>
    </source>
</evidence>
<dbReference type="EMBL" id="JBHSRI010000002">
    <property type="protein sequence ID" value="MFC6038430.1"/>
    <property type="molecule type" value="Genomic_DNA"/>
</dbReference>
<evidence type="ECO:0008006" key="6">
    <source>
        <dbReference type="Google" id="ProtNLM"/>
    </source>
</evidence>
<evidence type="ECO:0000256" key="1">
    <source>
        <dbReference type="SAM" id="Coils"/>
    </source>
</evidence>
<dbReference type="PANTHER" id="PTHR37813:SF1">
    <property type="entry name" value="FELS-2 PROPHAGE PROTEIN"/>
    <property type="match status" value="1"/>
</dbReference>
<reference evidence="5" key="1">
    <citation type="journal article" date="2019" name="Int. J. Syst. Evol. Microbiol.">
        <title>The Global Catalogue of Microorganisms (GCM) 10K type strain sequencing project: providing services to taxonomists for standard genome sequencing and annotation.</title>
        <authorList>
            <consortium name="The Broad Institute Genomics Platform"/>
            <consortium name="The Broad Institute Genome Sequencing Center for Infectious Disease"/>
            <person name="Wu L."/>
            <person name="Ma J."/>
        </authorList>
    </citation>
    <scope>NUCLEOTIDE SEQUENCE [LARGE SCALE GENOMIC DNA]</scope>
    <source>
        <strain evidence="5">CCUG 54527</strain>
    </source>
</reference>
<feature type="transmembrane region" description="Helical" evidence="3">
    <location>
        <begin position="489"/>
        <end position="522"/>
    </location>
</feature>
<dbReference type="PANTHER" id="PTHR37813">
    <property type="entry name" value="FELS-2 PROPHAGE PROTEIN"/>
    <property type="match status" value="1"/>
</dbReference>
<feature type="transmembrane region" description="Helical" evidence="3">
    <location>
        <begin position="534"/>
        <end position="561"/>
    </location>
</feature>
<sequence>MAGNQEAVVSIKLFNQDFNQSIKEMKDESGQLRKEFVLQEQQMRLTASEADKFAAKVEYLAQQQALAVRKVADTEAQYERVKAQYGETSVEAQRMANAVLDAQIAEQRLANELTQTTRALDNAQSAESQLGDEIDATTGDINEQNNSLKEMGDNLKGTGDKIKDVGGSLSTNLTAPIIAFGVAGVAAFNSVDEAVDTIITKTGATGDAAADLQASFEEVAGRVPDDLLSVGEAIGEVNTQFGFLGTELEDNSQLMLQFASINGTDVTSASIAAKKAIEAYGLANGDLNNVLDAVTKTAQDTGQAVDFLFDKAIAGAPQIKALGLSFEEGTALIGGFEKAGVDSSASLASLSKAQVVFAKDGKTLEQGLNDTIKAILGAKSETEALTLASEIFGTKGATRMVDAIGRGTFNLDEFSNAGANAAGAVKTTFEETVDPIDQAAIAMNNAKLAMGRVGDAIQVALLPFFLQATGALQKLTVWFDELSPAMINLILIIGGIVAAIGPLLVGFGMFISSIGSIMGFIGPLVGGITQTGGVLAALTGPIGIAIAAIAGLIAIGILVYQNWDTVKKKALEVWNGLVPIVQPAIAGVVSFVTSKMNELKTFWNANGQQLLKAFTNIWNGIKAVIDFVMPAILFVIKMVWENIKGVINGAMNIIKGLIQVFAGLFTGDFSKMWEGIKNIFKGAIEFVWNLFNLLLYGRLLKAGMALFTGLKSIFTGGWSFIKSSTSSFFNWIQSFASSSFSGMRTIISNTMTTIRTTISTKWTEAVNFLKAIDLKQIGKNIIEGLVNGIKSTISSVLGVITELASNIPEWAKKILKIASPSRVMFAIGRWIGIGNADGIASTKARNESVMKELSNVITNVAKSTASQIATIGKTAAAEQSAISKKAATDIAAISKQDSAQQIEINRKATSDIAKIHEKAHDAKRKLTTAEVRKIAEIKEKAHESNRKLTSSEVLKIEKIENDADAKILSSKKKAKADIAKVEEQSASDRLSAIQKFIDNKQKIEGLSLIEEANIWRKAADSFKNGTQEKIDAHSKYRDTLRKIDADITSTNEKYAKRMTDINQNLTSDIAKVNDELVSQSKAAKDKLIADEERLNDAYAKTLEDRYKSLKNFAGLFEKFDIAPKESGNELLSNLHSQVDGFKSWESEITKLSSKAIDQGLIDELRDMGPKALPQLIALNSLTDEQLTQYSALYLEKSALARAESEEQLIGMKADTQYQISELRVATNLELDRLNTEAQQRIAGLRLVANNELASLKTEWVAEIASITKATDEEFKTLTQIGIDAGQRLLDGMKSMQPALVSQATAIAKAVNAALQGTTGGSVSVPKSSKSQSSNKDLATQLAQGASISLSGKTNGTSGSNSKNYNASVVNNYHVPVVSPAEQARKQKQTQRQLAMEWGG</sequence>